<dbReference type="HAMAP" id="MF_00106">
    <property type="entry name" value="UxuA"/>
    <property type="match status" value="1"/>
</dbReference>
<evidence type="ECO:0000256" key="1">
    <source>
        <dbReference type="ARBA" id="ARBA00001794"/>
    </source>
</evidence>
<keyword evidence="8 9" id="KW-0456">Lyase</keyword>
<dbReference type="UniPathway" id="UPA00246"/>
<keyword evidence="11" id="KW-1185">Reference proteome</keyword>
<evidence type="ECO:0000313" key="11">
    <source>
        <dbReference type="Proteomes" id="UP000324611"/>
    </source>
</evidence>
<comment type="function">
    <text evidence="2 9">Catalyzes the dehydration of D-mannonate.</text>
</comment>
<dbReference type="PANTHER" id="PTHR30387:SF2">
    <property type="entry name" value="MANNONATE DEHYDRATASE"/>
    <property type="match status" value="1"/>
</dbReference>
<dbReference type="GO" id="GO:0008198">
    <property type="term" value="F:ferrous iron binding"/>
    <property type="evidence" value="ECO:0007669"/>
    <property type="project" value="TreeGrafter"/>
</dbReference>
<evidence type="ECO:0000256" key="9">
    <source>
        <dbReference type="HAMAP-Rule" id="MF_00106"/>
    </source>
</evidence>
<proteinExistence type="inferred from homology"/>
<evidence type="ECO:0000256" key="4">
    <source>
        <dbReference type="ARBA" id="ARBA00007389"/>
    </source>
</evidence>
<dbReference type="Gene3D" id="3.20.20.150">
    <property type="entry name" value="Divalent-metal-dependent TIM barrel enzymes"/>
    <property type="match status" value="1"/>
</dbReference>
<dbReference type="InterPro" id="IPR004628">
    <property type="entry name" value="Man_deHydtase"/>
</dbReference>
<dbReference type="Pfam" id="PF03786">
    <property type="entry name" value="UxuA"/>
    <property type="match status" value="1"/>
</dbReference>
<dbReference type="NCBIfam" id="TIGR00695">
    <property type="entry name" value="uxuA"/>
    <property type="match status" value="1"/>
</dbReference>
<dbReference type="RefSeq" id="WP_149836192.1">
    <property type="nucleotide sequence ID" value="NZ_VUOC01000001.1"/>
</dbReference>
<dbReference type="GO" id="GO:0030145">
    <property type="term" value="F:manganese ion binding"/>
    <property type="evidence" value="ECO:0007669"/>
    <property type="project" value="TreeGrafter"/>
</dbReference>
<reference evidence="10 11" key="2">
    <citation type="submission" date="2019-09" db="EMBL/GenBank/DDBJ databases">
        <authorList>
            <person name="Jin C."/>
        </authorList>
    </citation>
    <scope>NUCLEOTIDE SEQUENCE [LARGE SCALE GENOMIC DNA]</scope>
    <source>
        <strain evidence="10 11">BN140078</strain>
    </source>
</reference>
<dbReference type="GO" id="GO:0008927">
    <property type="term" value="F:mannonate dehydratase activity"/>
    <property type="evidence" value="ECO:0007669"/>
    <property type="project" value="UniProtKB-UniRule"/>
</dbReference>
<dbReference type="EMBL" id="VUOC01000001">
    <property type="protein sequence ID" value="KAA2244796.1"/>
    <property type="molecule type" value="Genomic_DNA"/>
</dbReference>
<dbReference type="Proteomes" id="UP000324611">
    <property type="component" value="Unassembled WGS sequence"/>
</dbReference>
<dbReference type="PANTHER" id="PTHR30387">
    <property type="entry name" value="MANNONATE DEHYDRATASE"/>
    <property type="match status" value="1"/>
</dbReference>
<accession>A0A5B2W2R7</accession>
<dbReference type="GO" id="GO:0042840">
    <property type="term" value="P:D-glucuronate catabolic process"/>
    <property type="evidence" value="ECO:0007669"/>
    <property type="project" value="TreeGrafter"/>
</dbReference>
<evidence type="ECO:0000256" key="8">
    <source>
        <dbReference type="ARBA" id="ARBA00023239"/>
    </source>
</evidence>
<dbReference type="NCBIfam" id="NF003027">
    <property type="entry name" value="PRK03906.1"/>
    <property type="match status" value="1"/>
</dbReference>
<dbReference type="EC" id="4.2.1.8" evidence="5 9"/>
<evidence type="ECO:0000256" key="6">
    <source>
        <dbReference type="ARBA" id="ARBA00023004"/>
    </source>
</evidence>
<comment type="catalytic activity">
    <reaction evidence="1 9">
        <text>D-mannonate = 2-dehydro-3-deoxy-D-gluconate + H2O</text>
        <dbReference type="Rhea" id="RHEA:20097"/>
        <dbReference type="ChEBI" id="CHEBI:15377"/>
        <dbReference type="ChEBI" id="CHEBI:17767"/>
        <dbReference type="ChEBI" id="CHEBI:57990"/>
        <dbReference type="EC" id="4.2.1.8"/>
    </reaction>
</comment>
<evidence type="ECO:0000256" key="5">
    <source>
        <dbReference type="ARBA" id="ARBA00012927"/>
    </source>
</evidence>
<gene>
    <name evidence="9 10" type="primary">uxuA</name>
    <name evidence="10" type="ORF">F0L74_02130</name>
</gene>
<comment type="caution">
    <text evidence="10">The sequence shown here is derived from an EMBL/GenBank/DDBJ whole genome shotgun (WGS) entry which is preliminary data.</text>
</comment>
<evidence type="ECO:0000256" key="2">
    <source>
        <dbReference type="ARBA" id="ARBA00002713"/>
    </source>
</evidence>
<dbReference type="SUPFAM" id="SSF51658">
    <property type="entry name" value="Xylose isomerase-like"/>
    <property type="match status" value="1"/>
</dbReference>
<evidence type="ECO:0000256" key="3">
    <source>
        <dbReference type="ARBA" id="ARBA00004892"/>
    </source>
</evidence>
<comment type="cofactor">
    <cofactor evidence="9">
        <name>Fe(2+)</name>
        <dbReference type="ChEBI" id="CHEBI:29033"/>
    </cofactor>
    <cofactor evidence="9">
        <name>Mn(2+)</name>
        <dbReference type="ChEBI" id="CHEBI:29035"/>
    </cofactor>
</comment>
<dbReference type="InterPro" id="IPR036237">
    <property type="entry name" value="Xyl_isomerase-like_sf"/>
</dbReference>
<keyword evidence="7 9" id="KW-0464">Manganese</keyword>
<protein>
    <recommendedName>
        <fullName evidence="5 9">Mannonate dehydratase</fullName>
        <ecNumber evidence="5 9">4.2.1.8</ecNumber>
    </recommendedName>
    <alternativeName>
        <fullName evidence="9">D-mannonate hydro-lyase</fullName>
    </alternativeName>
</protein>
<comment type="pathway">
    <text evidence="3 9">Carbohydrate metabolism; pentose and glucuronate interconversion.</text>
</comment>
<keyword evidence="6 9" id="KW-0408">Iron</keyword>
<dbReference type="AlphaFoldDB" id="A0A5B2W2R7"/>
<evidence type="ECO:0000313" key="10">
    <source>
        <dbReference type="EMBL" id="KAA2244796.1"/>
    </source>
</evidence>
<name>A0A5B2W2R7_9BACT</name>
<evidence type="ECO:0000256" key="7">
    <source>
        <dbReference type="ARBA" id="ARBA00023211"/>
    </source>
</evidence>
<reference evidence="10 11" key="1">
    <citation type="submission" date="2019-09" db="EMBL/GenBank/DDBJ databases">
        <title>Chitinophaga ginsengihumi sp. nov., isolated from soil of ginseng rhizosphere.</title>
        <authorList>
            <person name="Lee J."/>
        </authorList>
    </citation>
    <scope>NUCLEOTIDE SEQUENCE [LARGE SCALE GENOMIC DNA]</scope>
    <source>
        <strain evidence="10 11">BN140078</strain>
    </source>
</reference>
<comment type="similarity">
    <text evidence="4 9">Belongs to the mannonate dehydratase family.</text>
</comment>
<dbReference type="PIRSF" id="PIRSF016049">
    <property type="entry name" value="Man_dehyd"/>
    <property type="match status" value="1"/>
</dbReference>
<sequence length="388" mass="43743">MKLLKPTWRWFGPEDPVTLQDIRQTDATGIVTALHQIPHGAIWPVEEIAARKQLIEDAGLTWDVVESVTVHESIKTQTGNYQDYIEKYKQTLRNLASCGIRIVTYNFMPVLDWVRTNISYRLPNGAEALYFDRADLALFDIHLLERENAARDHDPAVVEEAARRWQYYSAAQKQAIADTILLGIPSEKKLDIPGIRERLSHYANITREQLQQHLKYFLEQVTPVAAQLDMKLAIHPDDPPFDVLGLPRIVTGYDDIAFILNAVDNPANGICYCTGSLGAGVQNDLPAILQMIGNRVHFVHLRNVQQAGNGNFFEADHLQGDVDMYAVMKILLELQQQQPLPIPFRPDHGHRMLDDQHKHSNPGYSAIGRMKGLAALIGLELGIARAQQ</sequence>
<organism evidence="10 11">
    <name type="scientific">Chitinophaga agrisoli</name>
    <dbReference type="NCBI Taxonomy" id="2607653"/>
    <lineage>
        <taxon>Bacteria</taxon>
        <taxon>Pseudomonadati</taxon>
        <taxon>Bacteroidota</taxon>
        <taxon>Chitinophagia</taxon>
        <taxon>Chitinophagales</taxon>
        <taxon>Chitinophagaceae</taxon>
        <taxon>Chitinophaga</taxon>
    </lineage>
</organism>